<feature type="compositionally biased region" description="Basic residues" evidence="2">
    <location>
        <begin position="34"/>
        <end position="46"/>
    </location>
</feature>
<evidence type="ECO:0000256" key="2">
    <source>
        <dbReference type="SAM" id="MobiDB-lite"/>
    </source>
</evidence>
<dbReference type="Gene3D" id="3.10.110.10">
    <property type="entry name" value="Ubiquitin Conjugating Enzyme"/>
    <property type="match status" value="1"/>
</dbReference>
<dbReference type="InterPro" id="IPR016135">
    <property type="entry name" value="UBQ-conjugating_enzyme/RWD"/>
</dbReference>
<dbReference type="SMART" id="SM00212">
    <property type="entry name" value="UBCc"/>
    <property type="match status" value="1"/>
</dbReference>
<keyword evidence="1" id="KW-0833">Ubl conjugation pathway</keyword>
<dbReference type="OrthoDB" id="9978460at2759"/>
<dbReference type="PROSITE" id="PS50127">
    <property type="entry name" value="UBC_2"/>
    <property type="match status" value="1"/>
</dbReference>
<proteinExistence type="predicted"/>
<dbReference type="AlphaFoldDB" id="A0A4V4LTB3"/>
<evidence type="ECO:0000256" key="1">
    <source>
        <dbReference type="ARBA" id="ARBA00022786"/>
    </source>
</evidence>
<gene>
    <name evidence="4" type="ORF">E3P99_02378</name>
</gene>
<reference evidence="4 5" key="1">
    <citation type="submission" date="2019-03" db="EMBL/GenBank/DDBJ databases">
        <title>Sequencing 23 genomes of Wallemia ichthyophaga.</title>
        <authorList>
            <person name="Gostincar C."/>
        </authorList>
    </citation>
    <scope>NUCLEOTIDE SEQUENCE [LARGE SCALE GENOMIC DNA]</scope>
    <source>
        <strain evidence="4 5">EXF-5753</strain>
    </source>
</reference>
<dbReference type="InterPro" id="IPR050113">
    <property type="entry name" value="Ub_conjugating_enzyme"/>
</dbReference>
<dbReference type="Pfam" id="PF00179">
    <property type="entry name" value="UQ_con"/>
    <property type="match status" value="1"/>
</dbReference>
<dbReference type="InterPro" id="IPR000608">
    <property type="entry name" value="UBC"/>
</dbReference>
<evidence type="ECO:0000313" key="4">
    <source>
        <dbReference type="EMBL" id="TIA88843.1"/>
    </source>
</evidence>
<dbReference type="EMBL" id="SPNW01000033">
    <property type="protein sequence ID" value="TIA88843.1"/>
    <property type="molecule type" value="Genomic_DNA"/>
</dbReference>
<keyword evidence="5" id="KW-1185">Reference proteome</keyword>
<dbReference type="Proteomes" id="UP000310189">
    <property type="component" value="Unassembled WGS sequence"/>
</dbReference>
<sequence>MSQATKRITAVGGASAIILRSHRPGTRPDEEGSRRRRGRASQRRQHLQMAGSDPFKVQCVCCNPHSHPLTPTKPNSPYSGGKFKYTLTYPDNFPFKAPTFQFNTKVYHPNFDKDGNICIGLLKAESWKPTTRVSQIFQAIRQLLAEPNPDDPLDAAIADVYKVGRCAVLQPRLHMLCRTNVTNSTPRLRTTTQSNCSIR</sequence>
<organism evidence="4 5">
    <name type="scientific">Wallemia hederae</name>
    <dbReference type="NCBI Taxonomy" id="1540922"/>
    <lineage>
        <taxon>Eukaryota</taxon>
        <taxon>Fungi</taxon>
        <taxon>Dikarya</taxon>
        <taxon>Basidiomycota</taxon>
        <taxon>Wallemiomycotina</taxon>
        <taxon>Wallemiomycetes</taxon>
        <taxon>Wallemiales</taxon>
        <taxon>Wallemiaceae</taxon>
        <taxon>Wallemia</taxon>
    </lineage>
</organism>
<feature type="domain" description="UBC core" evidence="3">
    <location>
        <begin position="35"/>
        <end position="182"/>
    </location>
</feature>
<feature type="region of interest" description="Disordered" evidence="2">
    <location>
        <begin position="20"/>
        <end position="50"/>
    </location>
</feature>
<evidence type="ECO:0000259" key="3">
    <source>
        <dbReference type="PROSITE" id="PS50127"/>
    </source>
</evidence>
<evidence type="ECO:0000313" key="5">
    <source>
        <dbReference type="Proteomes" id="UP000310189"/>
    </source>
</evidence>
<dbReference type="SUPFAM" id="SSF54495">
    <property type="entry name" value="UBC-like"/>
    <property type="match status" value="1"/>
</dbReference>
<dbReference type="PANTHER" id="PTHR24067">
    <property type="entry name" value="UBIQUITIN-CONJUGATING ENZYME E2"/>
    <property type="match status" value="1"/>
</dbReference>
<accession>A0A4V4LTB3</accession>
<name>A0A4V4LTB3_9BASI</name>
<comment type="caution">
    <text evidence="4">The sequence shown here is derived from an EMBL/GenBank/DDBJ whole genome shotgun (WGS) entry which is preliminary data.</text>
</comment>
<protein>
    <recommendedName>
        <fullName evidence="3">UBC core domain-containing protein</fullName>
    </recommendedName>
</protein>